<dbReference type="AlphaFoldDB" id="A0A245ZMG5"/>
<evidence type="ECO:0000313" key="5">
    <source>
        <dbReference type="Proteomes" id="UP000197783"/>
    </source>
</evidence>
<dbReference type="CDD" id="cd03801">
    <property type="entry name" value="GT4_PimA-like"/>
    <property type="match status" value="1"/>
</dbReference>
<gene>
    <name evidence="4" type="primary">mshA_4</name>
    <name evidence="4" type="ORF">SPMU_19200</name>
</gene>
<sequence>MTHRLRRILMTVDAVGGVWRYAVDLANELAETGIETVLAVLGPPPSDAQRAEVAALRRVTLVDTGEPLDWLTDDAVAVRHAAATVAALATRHRADLIHVNQPALAAGLTGDLPVVAVAHGCVSTWWEAARPGTTLDPAFAWHRALVAEGLRRAACVVAPSESYARTVARHYGLSTQPIAVHNGRHPALVMPAPMRHIAFTAGRLWDEVKRTPLLDAAAGRLAAPLYAAGATRAPHGASVPVEHLRLLGELTPDGIAAMLAAQPVFVSAASFEPFGLAVLEAAQAGCPLILSDIDTFRELWDGAALFVAGDDPAAWADAIADVMGNDTKRARLADAARERGAHFTVSATAKAMRALYADAVAAGASPVDTKERVAA</sequence>
<dbReference type="EMBL" id="NBBJ01000002">
    <property type="protein sequence ID" value="OWK30929.1"/>
    <property type="molecule type" value="Genomic_DNA"/>
</dbReference>
<dbReference type="InterPro" id="IPR028098">
    <property type="entry name" value="Glyco_trans_4-like_N"/>
</dbReference>
<keyword evidence="1 4" id="KW-0808">Transferase</keyword>
<proteinExistence type="predicted"/>
<dbReference type="Pfam" id="PF13439">
    <property type="entry name" value="Glyco_transf_4"/>
    <property type="match status" value="1"/>
</dbReference>
<dbReference type="GO" id="GO:0009103">
    <property type="term" value="P:lipopolysaccharide biosynthetic process"/>
    <property type="evidence" value="ECO:0007669"/>
    <property type="project" value="TreeGrafter"/>
</dbReference>
<evidence type="ECO:0000259" key="2">
    <source>
        <dbReference type="Pfam" id="PF00534"/>
    </source>
</evidence>
<evidence type="ECO:0000256" key="1">
    <source>
        <dbReference type="ARBA" id="ARBA00022679"/>
    </source>
</evidence>
<name>A0A245ZMG5_9SPHN</name>
<dbReference type="InterPro" id="IPR001296">
    <property type="entry name" value="Glyco_trans_1"/>
</dbReference>
<dbReference type="PANTHER" id="PTHR46401:SF2">
    <property type="entry name" value="GLYCOSYLTRANSFERASE WBBK-RELATED"/>
    <property type="match status" value="1"/>
</dbReference>
<dbReference type="Proteomes" id="UP000197783">
    <property type="component" value="Unassembled WGS sequence"/>
</dbReference>
<evidence type="ECO:0000313" key="4">
    <source>
        <dbReference type="EMBL" id="OWK30929.1"/>
    </source>
</evidence>
<dbReference type="SUPFAM" id="SSF53756">
    <property type="entry name" value="UDP-Glycosyltransferase/glycogen phosphorylase"/>
    <property type="match status" value="1"/>
</dbReference>
<keyword evidence="4" id="KW-0328">Glycosyltransferase</keyword>
<dbReference type="Gene3D" id="3.40.50.2000">
    <property type="entry name" value="Glycogen Phosphorylase B"/>
    <property type="match status" value="2"/>
</dbReference>
<keyword evidence="5" id="KW-1185">Reference proteome</keyword>
<dbReference type="GO" id="GO:0102710">
    <property type="term" value="F:D-inositol-3-phosphate glycosyltransferase activity"/>
    <property type="evidence" value="ECO:0007669"/>
    <property type="project" value="UniProtKB-EC"/>
</dbReference>
<feature type="domain" description="Glycosyl transferase family 1" evidence="2">
    <location>
        <begin position="242"/>
        <end position="339"/>
    </location>
</feature>
<evidence type="ECO:0000259" key="3">
    <source>
        <dbReference type="Pfam" id="PF13439"/>
    </source>
</evidence>
<dbReference type="PANTHER" id="PTHR46401">
    <property type="entry name" value="GLYCOSYLTRANSFERASE WBBK-RELATED"/>
    <property type="match status" value="1"/>
</dbReference>
<dbReference type="Pfam" id="PF00534">
    <property type="entry name" value="Glycos_transf_1"/>
    <property type="match status" value="1"/>
</dbReference>
<accession>A0A245ZMG5</accession>
<comment type="caution">
    <text evidence="4">The sequence shown here is derived from an EMBL/GenBank/DDBJ whole genome shotgun (WGS) entry which is preliminary data.</text>
</comment>
<feature type="domain" description="Glycosyltransferase subfamily 4-like N-terminal" evidence="3">
    <location>
        <begin position="15"/>
        <end position="182"/>
    </location>
</feature>
<dbReference type="RefSeq" id="WP_245832974.1">
    <property type="nucleotide sequence ID" value="NZ_NBBJ01000002.1"/>
</dbReference>
<reference evidence="4 5" key="1">
    <citation type="submission" date="2017-03" db="EMBL/GenBank/DDBJ databases">
        <title>Genome sequence of Sphingomonas mucosissima DSM 17494.</title>
        <authorList>
            <person name="Poehlein A."/>
            <person name="Wuebbeler J.H."/>
            <person name="Steinbuechel A."/>
            <person name="Daniel R."/>
        </authorList>
    </citation>
    <scope>NUCLEOTIDE SEQUENCE [LARGE SCALE GENOMIC DNA]</scope>
    <source>
        <strain evidence="4 5">DSM 17494</strain>
    </source>
</reference>
<protein>
    <submittedName>
        <fullName evidence="4">D-inositol 3-phosphate glycosyltransferase</fullName>
        <ecNumber evidence="4">2.4.1.250</ecNumber>
    </submittedName>
</protein>
<dbReference type="EC" id="2.4.1.250" evidence="4"/>
<organism evidence="4 5">
    <name type="scientific">Sphingomonas mucosissima</name>
    <dbReference type="NCBI Taxonomy" id="370959"/>
    <lineage>
        <taxon>Bacteria</taxon>
        <taxon>Pseudomonadati</taxon>
        <taxon>Pseudomonadota</taxon>
        <taxon>Alphaproteobacteria</taxon>
        <taxon>Sphingomonadales</taxon>
        <taxon>Sphingomonadaceae</taxon>
        <taxon>Sphingomonas</taxon>
    </lineage>
</organism>